<evidence type="ECO:0000313" key="14">
    <source>
        <dbReference type="EMBL" id="KZF20431.1"/>
    </source>
</evidence>
<keyword evidence="6 8" id="KW-0694">RNA-binding</keyword>
<dbReference type="SUPFAM" id="SSF54928">
    <property type="entry name" value="RNA-binding domain, RBD"/>
    <property type="match status" value="2"/>
</dbReference>
<feature type="compositionally biased region" description="Basic and acidic residues" evidence="10">
    <location>
        <begin position="673"/>
        <end position="684"/>
    </location>
</feature>
<dbReference type="GO" id="GO:0005634">
    <property type="term" value="C:nucleus"/>
    <property type="evidence" value="ECO:0007669"/>
    <property type="project" value="UniProtKB-SubCell"/>
</dbReference>
<feature type="region of interest" description="Disordered" evidence="10">
    <location>
        <begin position="660"/>
        <end position="731"/>
    </location>
</feature>
<feature type="compositionally biased region" description="Low complexity" evidence="10">
    <location>
        <begin position="373"/>
        <end position="393"/>
    </location>
</feature>
<dbReference type="SMART" id="SM00443">
    <property type="entry name" value="G_patch"/>
    <property type="match status" value="1"/>
</dbReference>
<dbReference type="InterPro" id="IPR001876">
    <property type="entry name" value="Znf_RanBP2"/>
</dbReference>
<feature type="domain" description="G-patch" evidence="12">
    <location>
        <begin position="728"/>
        <end position="774"/>
    </location>
</feature>
<dbReference type="SUPFAM" id="SSF90209">
    <property type="entry name" value="Ran binding protein zinc finger-like"/>
    <property type="match status" value="1"/>
</dbReference>
<dbReference type="InterPro" id="IPR012677">
    <property type="entry name" value="Nucleotide-bd_a/b_plait_sf"/>
</dbReference>
<dbReference type="OMA" id="MYDDRSP"/>
<dbReference type="SMART" id="SM00547">
    <property type="entry name" value="ZnF_RBZ"/>
    <property type="match status" value="1"/>
</dbReference>
<keyword evidence="4 9" id="KW-0863">Zinc-finger</keyword>
<evidence type="ECO:0000256" key="8">
    <source>
        <dbReference type="PROSITE-ProRule" id="PRU00176"/>
    </source>
</evidence>
<dbReference type="GO" id="GO:0000398">
    <property type="term" value="P:mRNA splicing, via spliceosome"/>
    <property type="evidence" value="ECO:0007669"/>
    <property type="project" value="TreeGrafter"/>
</dbReference>
<evidence type="ECO:0008006" key="16">
    <source>
        <dbReference type="Google" id="ProtNLM"/>
    </source>
</evidence>
<dbReference type="PANTHER" id="PTHR13948">
    <property type="entry name" value="RNA-BINDING PROTEIN"/>
    <property type="match status" value="1"/>
</dbReference>
<dbReference type="PROSITE" id="PS50102">
    <property type="entry name" value="RRM"/>
    <property type="match status" value="2"/>
</dbReference>
<dbReference type="OrthoDB" id="29221at2759"/>
<dbReference type="Gene3D" id="4.10.1060.10">
    <property type="entry name" value="Zinc finger, RanBP2-type"/>
    <property type="match status" value="1"/>
</dbReference>
<dbReference type="Pfam" id="PF00076">
    <property type="entry name" value="RRM_1"/>
    <property type="match status" value="1"/>
</dbReference>
<dbReference type="RefSeq" id="XP_018185986.1">
    <property type="nucleotide sequence ID" value="XM_018333249.1"/>
</dbReference>
<evidence type="ECO:0000259" key="11">
    <source>
        <dbReference type="PROSITE" id="PS50102"/>
    </source>
</evidence>
<keyword evidence="3" id="KW-0677">Repeat</keyword>
<evidence type="ECO:0000256" key="6">
    <source>
        <dbReference type="ARBA" id="ARBA00022884"/>
    </source>
</evidence>
<accession>A0A165AGD0</accession>
<feature type="compositionally biased region" description="Basic and acidic residues" evidence="10">
    <location>
        <begin position="140"/>
        <end position="159"/>
    </location>
</feature>
<keyword evidence="15" id="KW-1185">Reference proteome</keyword>
<feature type="compositionally biased region" description="Basic and acidic residues" evidence="10">
    <location>
        <begin position="26"/>
        <end position="45"/>
    </location>
</feature>
<evidence type="ECO:0000256" key="9">
    <source>
        <dbReference type="PROSITE-ProRule" id="PRU00322"/>
    </source>
</evidence>
<dbReference type="Pfam" id="PF01585">
    <property type="entry name" value="G-patch"/>
    <property type="match status" value="1"/>
</dbReference>
<dbReference type="SMART" id="SM00360">
    <property type="entry name" value="RRM"/>
    <property type="match status" value="2"/>
</dbReference>
<protein>
    <recommendedName>
        <fullName evidence="16">RNA-binding domain-containing protein</fullName>
    </recommendedName>
</protein>
<evidence type="ECO:0000256" key="3">
    <source>
        <dbReference type="ARBA" id="ARBA00022737"/>
    </source>
</evidence>
<feature type="region of interest" description="Disordered" evidence="10">
    <location>
        <begin position="508"/>
        <end position="554"/>
    </location>
</feature>
<organism evidence="14 15">
    <name type="scientific">Xylona heveae (strain CBS 132557 / TC161)</name>
    <dbReference type="NCBI Taxonomy" id="1328760"/>
    <lineage>
        <taxon>Eukaryota</taxon>
        <taxon>Fungi</taxon>
        <taxon>Dikarya</taxon>
        <taxon>Ascomycota</taxon>
        <taxon>Pezizomycotina</taxon>
        <taxon>Xylonomycetes</taxon>
        <taxon>Xylonales</taxon>
        <taxon>Xylonaceae</taxon>
        <taxon>Xylona</taxon>
    </lineage>
</organism>
<feature type="region of interest" description="Disordered" evidence="10">
    <location>
        <begin position="369"/>
        <end position="397"/>
    </location>
</feature>
<evidence type="ECO:0000256" key="2">
    <source>
        <dbReference type="ARBA" id="ARBA00022723"/>
    </source>
</evidence>
<dbReference type="PROSITE" id="PS01358">
    <property type="entry name" value="ZF_RANBP2_1"/>
    <property type="match status" value="1"/>
</dbReference>
<name>A0A165AGD0_XYLHT</name>
<evidence type="ECO:0000256" key="10">
    <source>
        <dbReference type="SAM" id="MobiDB-lite"/>
    </source>
</evidence>
<evidence type="ECO:0000256" key="4">
    <source>
        <dbReference type="ARBA" id="ARBA00022771"/>
    </source>
</evidence>
<dbReference type="Pfam" id="PF00641">
    <property type="entry name" value="Zn_ribbon_RanBP"/>
    <property type="match status" value="1"/>
</dbReference>
<dbReference type="STRING" id="1328760.A0A165AGD0"/>
<dbReference type="PROSITE" id="PS50174">
    <property type="entry name" value="G_PATCH"/>
    <property type="match status" value="1"/>
</dbReference>
<proteinExistence type="predicted"/>
<evidence type="ECO:0000313" key="15">
    <source>
        <dbReference type="Proteomes" id="UP000076632"/>
    </source>
</evidence>
<dbReference type="Gene3D" id="3.30.70.330">
    <property type="match status" value="2"/>
</dbReference>
<dbReference type="InterPro" id="IPR035979">
    <property type="entry name" value="RBD_domain_sf"/>
</dbReference>
<evidence type="ECO:0000256" key="1">
    <source>
        <dbReference type="ARBA" id="ARBA00004123"/>
    </source>
</evidence>
<dbReference type="AlphaFoldDB" id="A0A165AGD0"/>
<keyword evidence="7" id="KW-0539">Nucleus</keyword>
<feature type="region of interest" description="Disordered" evidence="10">
    <location>
        <begin position="1"/>
        <end position="184"/>
    </location>
</feature>
<comment type="subcellular location">
    <subcellularLocation>
        <location evidence="1">Nucleus</location>
    </subcellularLocation>
</comment>
<feature type="compositionally biased region" description="Basic and acidic residues" evidence="10">
    <location>
        <begin position="589"/>
        <end position="601"/>
    </location>
</feature>
<dbReference type="InterPro" id="IPR000467">
    <property type="entry name" value="G_patch_dom"/>
</dbReference>
<sequence length="810" mass="89859">MSYRAPGEAPPGEEDMYRSSRPAPARYDREARMYDDNDNSDEQRWQHHSRSNSPCERYRRYSPSPRRRRPSPHDYSQFPSREQSAIDSDPNGPNTMPRVRAWDYSYRGGRGSSSNNNRGGGRSPPPGPRRGGAGSGRGTYFDRDREEYHSPSNYHDSRSRSQSPRRRRDRDRSPYFGGPPSRDVILEGLPQDMTEDDILQELKGHYKVDGLEEVRVIRDRNTGASRQFGFVHFSSLSGSRAFLENYYPTLYLYGSAQREDQAAKIRIAYGREKDAKSRPEKGEGDWKCMMCLLMNYSHRMQCFRCQASRPDPTVIVPDDDEEPSVFQNIGDSDVSSDNTPSQFLLVRGLEASVSEELLAKGVAKLYKAGGDPQSQTQSASAKKSTSKVASTTSDGNLGAREGSIRRVLLVRDRKSNDSWKYGFAEFAAVEDAQAALTKYNSLDKFTIASRPVMISYIHAGVFVPVLNPTPAIDRFTFSPLSNAAMKLAYWDEGAYLTELTVNAAPEPSITSADEVSRRAAAAEKEGLVKNKDVEKSKKRKAESTPVTSTKKAVPSHLQFWRERHVELHGGPAAATAIQEGTVPASDPTKITEKTPEPEKSDQSPPTQSFADLERSCCLLCSRQFKTSAEVNKHERLSQLHRDNLKNEELKEKALEKLAKRGLTSLSPANSTAEYRDRAKERREVYSQPKKPSAPQQKPARPAQAPSAASPSAAKETAKVEEEDEEPVVKSKGAALLGKMGWTAGEGLGAEGTGRTAPIQTDVYVQGVGLGAEGGKVGDAVDEANRKTKGGYADFLERTKDKAKERFERMA</sequence>
<gene>
    <name evidence="14" type="ORF">L228DRAFT_250117</name>
</gene>
<feature type="domain" description="RRM" evidence="11">
    <location>
        <begin position="182"/>
        <end position="272"/>
    </location>
</feature>
<dbReference type="PANTHER" id="PTHR13948:SF3">
    <property type="entry name" value="FI21118P1"/>
    <property type="match status" value="1"/>
</dbReference>
<feature type="compositionally biased region" description="Polar residues" evidence="10">
    <location>
        <begin position="663"/>
        <end position="672"/>
    </location>
</feature>
<keyword evidence="2" id="KW-0479">Metal-binding</keyword>
<dbReference type="InParanoid" id="A0A165AGD0"/>
<feature type="compositionally biased region" description="Polar residues" evidence="10">
    <location>
        <begin position="77"/>
        <end position="94"/>
    </location>
</feature>
<feature type="compositionally biased region" description="Low complexity" evidence="10">
    <location>
        <begin position="686"/>
        <end position="714"/>
    </location>
</feature>
<dbReference type="GO" id="GO:0008270">
    <property type="term" value="F:zinc ion binding"/>
    <property type="evidence" value="ECO:0007669"/>
    <property type="project" value="UniProtKB-KW"/>
</dbReference>
<dbReference type="GO" id="GO:0003723">
    <property type="term" value="F:RNA binding"/>
    <property type="evidence" value="ECO:0007669"/>
    <property type="project" value="UniProtKB-UniRule"/>
</dbReference>
<feature type="region of interest" description="Disordered" evidence="10">
    <location>
        <begin position="574"/>
        <end position="608"/>
    </location>
</feature>
<reference evidence="14 15" key="1">
    <citation type="journal article" date="2016" name="Fungal Biol.">
        <title>The genome of Xylona heveae provides a window into fungal endophytism.</title>
        <authorList>
            <person name="Gazis R."/>
            <person name="Kuo A."/>
            <person name="Riley R."/>
            <person name="LaButti K."/>
            <person name="Lipzen A."/>
            <person name="Lin J."/>
            <person name="Amirebrahimi M."/>
            <person name="Hesse C.N."/>
            <person name="Spatafora J.W."/>
            <person name="Henrissat B."/>
            <person name="Hainaut M."/>
            <person name="Grigoriev I.V."/>
            <person name="Hibbett D.S."/>
        </authorList>
    </citation>
    <scope>NUCLEOTIDE SEQUENCE [LARGE SCALE GENOMIC DNA]</scope>
    <source>
        <strain evidence="14 15">TC161</strain>
    </source>
</reference>
<dbReference type="PROSITE" id="PS50199">
    <property type="entry name" value="ZF_RANBP2_2"/>
    <property type="match status" value="1"/>
</dbReference>
<evidence type="ECO:0000259" key="13">
    <source>
        <dbReference type="PROSITE" id="PS50199"/>
    </source>
</evidence>
<feature type="domain" description="RRM" evidence="11">
    <location>
        <begin position="342"/>
        <end position="459"/>
    </location>
</feature>
<dbReference type="Proteomes" id="UP000076632">
    <property type="component" value="Unassembled WGS sequence"/>
</dbReference>
<feature type="compositionally biased region" description="Basic and acidic residues" evidence="10">
    <location>
        <begin position="514"/>
        <end position="535"/>
    </location>
</feature>
<dbReference type="InterPro" id="IPR000504">
    <property type="entry name" value="RRM_dom"/>
</dbReference>
<keyword evidence="5" id="KW-0862">Zinc</keyword>
<evidence type="ECO:0000256" key="7">
    <source>
        <dbReference type="ARBA" id="ARBA00023242"/>
    </source>
</evidence>
<feature type="domain" description="RanBP2-type" evidence="13">
    <location>
        <begin position="282"/>
        <end position="311"/>
    </location>
</feature>
<dbReference type="GeneID" id="28898386"/>
<evidence type="ECO:0000259" key="12">
    <source>
        <dbReference type="PROSITE" id="PS50174"/>
    </source>
</evidence>
<evidence type="ECO:0000256" key="5">
    <source>
        <dbReference type="ARBA" id="ARBA00022833"/>
    </source>
</evidence>
<dbReference type="InterPro" id="IPR036443">
    <property type="entry name" value="Znf_RanBP2_sf"/>
</dbReference>
<dbReference type="EMBL" id="KV407463">
    <property type="protein sequence ID" value="KZF20431.1"/>
    <property type="molecule type" value="Genomic_DNA"/>
</dbReference>